<proteinExistence type="predicted"/>
<protein>
    <submittedName>
        <fullName evidence="1">Uncharacterized protein</fullName>
    </submittedName>
</protein>
<name>A0ABT3ACD5_9ALTE</name>
<gene>
    <name evidence="1" type="ORF">OE749_16690</name>
</gene>
<keyword evidence="2" id="KW-1185">Reference proteome</keyword>
<organism evidence="1 2">
    <name type="scientific">Fluctibacter corallii</name>
    <dbReference type="NCBI Taxonomy" id="2984329"/>
    <lineage>
        <taxon>Bacteria</taxon>
        <taxon>Pseudomonadati</taxon>
        <taxon>Pseudomonadota</taxon>
        <taxon>Gammaproteobacteria</taxon>
        <taxon>Alteromonadales</taxon>
        <taxon>Alteromonadaceae</taxon>
        <taxon>Fluctibacter</taxon>
    </lineage>
</organism>
<accession>A0ABT3ACD5</accession>
<dbReference type="SUPFAM" id="SSF88874">
    <property type="entry name" value="Receptor-binding domain of short tail fibre protein gp12"/>
    <property type="match status" value="1"/>
</dbReference>
<dbReference type="EMBL" id="JAOWKX010000010">
    <property type="protein sequence ID" value="MCV2886334.1"/>
    <property type="molecule type" value="Genomic_DNA"/>
</dbReference>
<dbReference type="Proteomes" id="UP001652504">
    <property type="component" value="Unassembled WGS sequence"/>
</dbReference>
<reference evidence="1 2" key="1">
    <citation type="submission" date="2022-10" db="EMBL/GenBank/DDBJ databases">
        <title>Aestuariibacter sp. AA17 isolated from Montipora capitata coral fragment.</title>
        <authorList>
            <person name="Emsley S.A."/>
            <person name="Pfannmuller K.M."/>
            <person name="Loughran R.M."/>
            <person name="Shlafstein M."/>
            <person name="Papke E."/>
            <person name="Saw J.H."/>
            <person name="Ushijima B."/>
            <person name="Videau P."/>
        </authorList>
    </citation>
    <scope>NUCLEOTIDE SEQUENCE [LARGE SCALE GENOMIC DNA]</scope>
    <source>
        <strain evidence="1 2">AA17</strain>
    </source>
</reference>
<sequence>MEMLYENSQILQLYYALKQKNLVYNHNFTYFSNKTSNTPVEYNHPDGWIYIDKGTGGQISLKHEQCRIVKSSDASITMHFRQQLHEFPRWKSVLLGQHVTSQIQLSAETDCTISLKLEDGVTTSQKTLSLSANNQITVNLEIDIADNASSLTFELSCSTPSAVICINYVIANIGNVAIETLPCMVSGIIGERKQYIATANPPAEELSLCETPVALNEHQTRLNSVINYRFGKQGDFSLLPDLRGYFSRAWNNASNIDKNADEREMAGSPNIQGDYVGTVEPDIFKEHKHTLNFAPINILNPTNGSPSNGVNITSTSDTQVTTKGHQETRPINIAELYTIKWA</sequence>
<dbReference type="RefSeq" id="WP_263713622.1">
    <property type="nucleotide sequence ID" value="NZ_JAOWKX010000010.1"/>
</dbReference>
<evidence type="ECO:0000313" key="2">
    <source>
        <dbReference type="Proteomes" id="UP001652504"/>
    </source>
</evidence>
<comment type="caution">
    <text evidence="1">The sequence shown here is derived from an EMBL/GenBank/DDBJ whole genome shotgun (WGS) entry which is preliminary data.</text>
</comment>
<evidence type="ECO:0000313" key="1">
    <source>
        <dbReference type="EMBL" id="MCV2886334.1"/>
    </source>
</evidence>